<dbReference type="Gene3D" id="1.20.920.10">
    <property type="entry name" value="Bromodomain-like"/>
    <property type="match status" value="1"/>
</dbReference>
<gene>
    <name evidence="11" type="ORF">g.9165</name>
</gene>
<feature type="region of interest" description="Disordered" evidence="9">
    <location>
        <begin position="95"/>
        <end position="181"/>
    </location>
</feature>
<evidence type="ECO:0000256" key="3">
    <source>
        <dbReference type="ARBA" id="ARBA00022840"/>
    </source>
</evidence>
<dbReference type="InterPro" id="IPR018359">
    <property type="entry name" value="Bromodomain_CS"/>
</dbReference>
<dbReference type="GO" id="GO:0005524">
    <property type="term" value="F:ATP binding"/>
    <property type="evidence" value="ECO:0007669"/>
    <property type="project" value="UniProtKB-KW"/>
</dbReference>
<keyword evidence="3" id="KW-0067">ATP-binding</keyword>
<dbReference type="PRINTS" id="PR00503">
    <property type="entry name" value="BROMODOMAIN"/>
</dbReference>
<dbReference type="InterPro" id="IPR001487">
    <property type="entry name" value="Bromodomain"/>
</dbReference>
<comment type="function">
    <text evidence="5">Thought to form a complex that enhances transcription from repetitive DNA sequences by modulating chromatin structure.</text>
</comment>
<dbReference type="Pfam" id="PF17862">
    <property type="entry name" value="AAA_lid_3"/>
    <property type="match status" value="1"/>
</dbReference>
<feature type="compositionally biased region" description="Acidic residues" evidence="9">
    <location>
        <begin position="165"/>
        <end position="174"/>
    </location>
</feature>
<evidence type="ECO:0000256" key="7">
    <source>
        <dbReference type="ARBA" id="ARBA00075625"/>
    </source>
</evidence>
<dbReference type="Pfam" id="PF00004">
    <property type="entry name" value="AAA"/>
    <property type="match status" value="1"/>
</dbReference>
<dbReference type="GO" id="GO:0005634">
    <property type="term" value="C:nucleus"/>
    <property type="evidence" value="ECO:0007669"/>
    <property type="project" value="TreeGrafter"/>
</dbReference>
<feature type="region of interest" description="Disordered" evidence="9">
    <location>
        <begin position="1131"/>
        <end position="1294"/>
    </location>
</feature>
<dbReference type="PANTHER" id="PTHR23069">
    <property type="entry name" value="AAA DOMAIN-CONTAINING"/>
    <property type="match status" value="1"/>
</dbReference>
<evidence type="ECO:0000259" key="10">
    <source>
        <dbReference type="PROSITE" id="PS50014"/>
    </source>
</evidence>
<dbReference type="PANTHER" id="PTHR23069:SF0">
    <property type="entry name" value="TAT-BINDING HOMOLOG 7"/>
    <property type="match status" value="1"/>
</dbReference>
<dbReference type="GO" id="GO:0003682">
    <property type="term" value="F:chromatin binding"/>
    <property type="evidence" value="ECO:0007669"/>
    <property type="project" value="TreeGrafter"/>
</dbReference>
<protein>
    <recommendedName>
        <fullName evidence="6">Tat-binding homolog 7</fullName>
    </recommendedName>
    <alternativeName>
        <fullName evidence="7">Lin-48 expression abnormal protein 1</fullName>
    </alternativeName>
</protein>
<dbReference type="InterPro" id="IPR036427">
    <property type="entry name" value="Bromodomain-like_sf"/>
</dbReference>
<dbReference type="InterPro" id="IPR003960">
    <property type="entry name" value="ATPase_AAA_CS"/>
</dbReference>
<evidence type="ECO:0000256" key="9">
    <source>
        <dbReference type="SAM" id="MobiDB-lite"/>
    </source>
</evidence>
<dbReference type="SUPFAM" id="SSF52540">
    <property type="entry name" value="P-loop containing nucleoside triphosphate hydrolases"/>
    <property type="match status" value="2"/>
</dbReference>
<keyword evidence="2" id="KW-0547">Nucleotide-binding</keyword>
<organism evidence="11">
    <name type="scientific">Cuerna arida</name>
    <dbReference type="NCBI Taxonomy" id="1464854"/>
    <lineage>
        <taxon>Eukaryota</taxon>
        <taxon>Metazoa</taxon>
        <taxon>Ecdysozoa</taxon>
        <taxon>Arthropoda</taxon>
        <taxon>Hexapoda</taxon>
        <taxon>Insecta</taxon>
        <taxon>Pterygota</taxon>
        <taxon>Neoptera</taxon>
        <taxon>Paraneoptera</taxon>
        <taxon>Hemiptera</taxon>
        <taxon>Auchenorrhyncha</taxon>
        <taxon>Membracoidea</taxon>
        <taxon>Cicadellidae</taxon>
        <taxon>Cicadellinae</taxon>
        <taxon>Proconiini</taxon>
        <taxon>Cuerna</taxon>
    </lineage>
</organism>
<dbReference type="SMART" id="SM00382">
    <property type="entry name" value="AAA"/>
    <property type="match status" value="1"/>
</dbReference>
<feature type="domain" description="Bromo" evidence="10">
    <location>
        <begin position="991"/>
        <end position="1061"/>
    </location>
</feature>
<dbReference type="GO" id="GO:0045815">
    <property type="term" value="P:transcription initiation-coupled chromatin remodeling"/>
    <property type="evidence" value="ECO:0007669"/>
    <property type="project" value="TreeGrafter"/>
</dbReference>
<dbReference type="EMBL" id="GECZ01023021">
    <property type="protein sequence ID" value="JAS46748.1"/>
    <property type="molecule type" value="Transcribed_RNA"/>
</dbReference>
<dbReference type="SUPFAM" id="SSF47370">
    <property type="entry name" value="Bromodomain"/>
    <property type="match status" value="1"/>
</dbReference>
<keyword evidence="4 8" id="KW-0103">Bromodomain</keyword>
<feature type="compositionally biased region" description="Basic and acidic residues" evidence="9">
    <location>
        <begin position="937"/>
        <end position="946"/>
    </location>
</feature>
<feature type="compositionally biased region" description="Basic and acidic residues" evidence="9">
    <location>
        <begin position="353"/>
        <end position="375"/>
    </location>
</feature>
<dbReference type="InterPro" id="IPR027417">
    <property type="entry name" value="P-loop_NTPase"/>
</dbReference>
<dbReference type="FunFam" id="1.10.8.60:FF:000016">
    <property type="entry name" value="ATPase family AAA domain-containing protein 2B"/>
    <property type="match status" value="1"/>
</dbReference>
<feature type="compositionally biased region" description="Basic and acidic residues" evidence="9">
    <location>
        <begin position="1281"/>
        <end position="1290"/>
    </location>
</feature>
<sequence>MVRKRSNPDSETKMPVKSYSKDKVEAPREVESASMSDKDNSDFSTKGTKVWSRELRNRFVIASNKRSLRFTNEVNAGRHMRSCRMAIANRQHYTLSQSDDEDDHIFSSRSSRRLRHHKRRHSSPEQQVREIHTPPQQVRDIHTPTNKRPRNTTTINGHPSKSPPEEEEIPEEDSAGIRRSTRQRKLKYENYSDSWIVGAQTLRGYPQNNYMTLQEVYGSTPYPERQVKKIKREPAEDEEEEDMKGGDDTEEGVEGDTEDGDKDVVVERRRSERRRSGEKERGEEPEGEVDQEAGSAGNDGTFEDMYSRVKRKRTRRSIYDSAMLNRRRQRERKCIQRQENSSEDSESSSEDDQPPRERKLERVEKRKYHLRETKPTVKRFQITHHVEEPPRRSSRTIRAVLCSTMRRHRRRSSSSTSSSSREQRFDRKKQKLTKGRSRLPQLLAGEEADRRGNPEGGGRLADVDPVSLDTSIRFCHVGGLEEHVKCLQEMVVFPMLYAEVFRKYHVTPPKGVLFHGPPGTGKTLIARALANECSQGERKVTFFMRKGADCLSKWVGESERQLRLLFEEAHQARPSIIFFDELDGLAPVRSAKQDQIHASIVSTLLALMDGLDDRGEIIVIGATNRVDAIDPALRRPGRFDRELLFPLPANKERQEILKIHVNKWEKPPPASLISHLAEKSVGYCGSDLRALCSEAVIQALRRRYPQIYGSSRKLLLDPDNVKVERCDFEMAQRGIVPASHRVAPGFGRKLPKFLEPLLEETVSDLAAHVRSVFQCGFVKGNRNLRMAKSPHLLLLGQRKATCIVTAALLHKMELCPVITLDLATVYSETSRSPEEATVQVLNEVRRNIPSILYVPGISEFWKTVGPAVRAIFRSLLNQLDPTLPILLLATAVSQLPDELRPMFSEYRGEVFSMKYPTAKQKEEFFKPLLLGPTLQRPPREKKKEPLEELPVAPPPPPPKLDEEQMRKLYAQEEHKLRELRIFLREICGKLARNKLFFMFSKPVDINEVPDYLKIIQEPMDLETMMTKIDQHKYNCAQDFLNDVELICANALEYNPDRDPSDKLIRHRACYLRDTAYALIKAEMDSDFEETCRGIRKSRLDRGAIVDNFAPKFLQTAAMAEQQRLLKMTNETNSQNGTANSSVGSYDQNLSSAVNSNGENPRLRTLSKSSLTLQERRRKKRSSWSRGVLNKVGRKPAVTSRSPTQANSVSPESKCKGQAKKEEEGVVSSVEMDDVITSEMNSHAHSTPIKRGKRDSEPPGENEEEALVNGIEELSSDDEVDDRLGGGRESGENDDAATIIETEGKGTAGKSLIVNKSALTRLVAEAVRVTQSVSSLEVLIDLYAQLRQVISRYHKLWNRTKLPQELDAELKRFAVEYKEEYVEQDETFNTSREDASVL</sequence>
<dbReference type="Gene3D" id="1.10.8.60">
    <property type="match status" value="1"/>
</dbReference>
<evidence type="ECO:0000256" key="4">
    <source>
        <dbReference type="ARBA" id="ARBA00023117"/>
    </source>
</evidence>
<evidence type="ECO:0000256" key="5">
    <source>
        <dbReference type="ARBA" id="ARBA00057193"/>
    </source>
</evidence>
<evidence type="ECO:0000256" key="6">
    <source>
        <dbReference type="ARBA" id="ARBA00074192"/>
    </source>
</evidence>
<reference evidence="11" key="1">
    <citation type="submission" date="2015-11" db="EMBL/GenBank/DDBJ databases">
        <title>De novo transcriptome assembly of four potential Pierce s Disease insect vectors from Arizona vineyards.</title>
        <authorList>
            <person name="Tassone E.E."/>
        </authorList>
    </citation>
    <scope>NUCLEOTIDE SEQUENCE</scope>
</reference>
<feature type="compositionally biased region" description="Low complexity" evidence="9">
    <location>
        <begin position="1162"/>
        <end position="1172"/>
    </location>
</feature>
<dbReference type="SMART" id="SM00297">
    <property type="entry name" value="BROMO"/>
    <property type="match status" value="1"/>
</dbReference>
<feature type="compositionally biased region" description="Acidic residues" evidence="9">
    <location>
        <begin position="235"/>
        <end position="261"/>
    </location>
</feature>
<dbReference type="Pfam" id="PF00439">
    <property type="entry name" value="Bromodomain"/>
    <property type="match status" value="1"/>
</dbReference>
<feature type="compositionally biased region" description="Basic residues" evidence="9">
    <location>
        <begin position="426"/>
        <end position="437"/>
    </location>
</feature>
<dbReference type="InterPro" id="IPR003959">
    <property type="entry name" value="ATPase_AAA_core"/>
</dbReference>
<dbReference type="PROSITE" id="PS00674">
    <property type="entry name" value="AAA"/>
    <property type="match status" value="1"/>
</dbReference>
<evidence type="ECO:0000313" key="11">
    <source>
        <dbReference type="EMBL" id="JAS46748.1"/>
    </source>
</evidence>
<dbReference type="InterPro" id="IPR041569">
    <property type="entry name" value="AAA_lid_3"/>
</dbReference>
<accession>A0A1B6F931</accession>
<dbReference type="InterPro" id="IPR003593">
    <property type="entry name" value="AAA+_ATPase"/>
</dbReference>
<feature type="compositionally biased region" description="Basic and acidic residues" evidence="9">
    <location>
        <begin position="1212"/>
        <end position="1223"/>
    </location>
</feature>
<dbReference type="PROSITE" id="PS00633">
    <property type="entry name" value="BROMODOMAIN_1"/>
    <property type="match status" value="1"/>
</dbReference>
<feature type="compositionally biased region" description="Acidic residues" evidence="9">
    <location>
        <begin position="341"/>
        <end position="352"/>
    </location>
</feature>
<evidence type="ECO:0000256" key="1">
    <source>
        <dbReference type="ARBA" id="ARBA00006914"/>
    </source>
</evidence>
<name>A0A1B6F931_9HEMI</name>
<feature type="region of interest" description="Disordered" evidence="9">
    <location>
        <begin position="224"/>
        <end position="463"/>
    </location>
</feature>
<dbReference type="PROSITE" id="PS50014">
    <property type="entry name" value="BROMODOMAIN_2"/>
    <property type="match status" value="1"/>
</dbReference>
<feature type="region of interest" description="Disordered" evidence="9">
    <location>
        <begin position="932"/>
        <end position="961"/>
    </location>
</feature>
<feature type="compositionally biased region" description="Basic residues" evidence="9">
    <location>
        <begin position="110"/>
        <end position="121"/>
    </location>
</feature>
<feature type="region of interest" description="Disordered" evidence="9">
    <location>
        <begin position="1"/>
        <end position="46"/>
    </location>
</feature>
<dbReference type="CDD" id="cd05528">
    <property type="entry name" value="Bromo_AAA"/>
    <property type="match status" value="1"/>
</dbReference>
<feature type="compositionally biased region" description="Polar residues" evidence="9">
    <location>
        <begin position="1131"/>
        <end position="1158"/>
    </location>
</feature>
<dbReference type="GO" id="GO:0006337">
    <property type="term" value="P:nucleosome disassembly"/>
    <property type="evidence" value="ECO:0007669"/>
    <property type="project" value="TreeGrafter"/>
</dbReference>
<feature type="compositionally biased region" description="Polar residues" evidence="9">
    <location>
        <begin position="1198"/>
        <end position="1210"/>
    </location>
</feature>
<evidence type="ECO:0000256" key="2">
    <source>
        <dbReference type="ARBA" id="ARBA00022741"/>
    </source>
</evidence>
<feature type="compositionally biased region" description="Basic and acidic residues" evidence="9">
    <location>
        <begin position="262"/>
        <end position="284"/>
    </location>
</feature>
<dbReference type="GO" id="GO:0016887">
    <property type="term" value="F:ATP hydrolysis activity"/>
    <property type="evidence" value="ECO:0007669"/>
    <property type="project" value="InterPro"/>
</dbReference>
<proteinExistence type="inferred from homology"/>
<dbReference type="GO" id="GO:0042393">
    <property type="term" value="F:histone binding"/>
    <property type="evidence" value="ECO:0007669"/>
    <property type="project" value="TreeGrafter"/>
</dbReference>
<feature type="compositionally biased region" description="Basic and acidic residues" evidence="9">
    <location>
        <begin position="1"/>
        <end position="41"/>
    </location>
</feature>
<dbReference type="FunFam" id="3.40.50.300:FF:000061">
    <property type="entry name" value="ATPase family, AAA domain-containing 2"/>
    <property type="match status" value="1"/>
</dbReference>
<dbReference type="Gene3D" id="3.40.50.300">
    <property type="entry name" value="P-loop containing nucleotide triphosphate hydrolases"/>
    <property type="match status" value="1"/>
</dbReference>
<dbReference type="GO" id="GO:0006334">
    <property type="term" value="P:nucleosome assembly"/>
    <property type="evidence" value="ECO:0007669"/>
    <property type="project" value="TreeGrafter"/>
</dbReference>
<evidence type="ECO:0000256" key="8">
    <source>
        <dbReference type="PROSITE-ProRule" id="PRU00035"/>
    </source>
</evidence>
<comment type="similarity">
    <text evidence="1">Belongs to the AAA ATPase family.</text>
</comment>
<dbReference type="InterPro" id="IPR045199">
    <property type="entry name" value="ATAD2-like"/>
</dbReference>